<reference evidence="1 2" key="1">
    <citation type="submission" date="2020-02" db="EMBL/GenBank/DDBJ databases">
        <authorList>
            <person name="Ferguson B K."/>
        </authorList>
    </citation>
    <scope>NUCLEOTIDE SEQUENCE [LARGE SCALE GENOMIC DNA]</scope>
</reference>
<keyword evidence="2" id="KW-1185">Reference proteome</keyword>
<gene>
    <name evidence="1" type="ORF">NTEN_LOCUS3292</name>
</gene>
<accession>A0A6H5G410</accession>
<name>A0A6H5G410_9HEMI</name>
<evidence type="ECO:0000313" key="2">
    <source>
        <dbReference type="Proteomes" id="UP000479000"/>
    </source>
</evidence>
<dbReference type="EMBL" id="CADCXU010005171">
    <property type="protein sequence ID" value="CAA9996896.1"/>
    <property type="molecule type" value="Genomic_DNA"/>
</dbReference>
<evidence type="ECO:0000313" key="1">
    <source>
        <dbReference type="EMBL" id="CAA9996896.1"/>
    </source>
</evidence>
<feature type="non-terminal residue" evidence="1">
    <location>
        <position position="98"/>
    </location>
</feature>
<proteinExistence type="predicted"/>
<dbReference type="OrthoDB" id="191037at2759"/>
<dbReference type="AlphaFoldDB" id="A0A6H5G410"/>
<organism evidence="1 2">
    <name type="scientific">Nesidiocoris tenuis</name>
    <dbReference type="NCBI Taxonomy" id="355587"/>
    <lineage>
        <taxon>Eukaryota</taxon>
        <taxon>Metazoa</taxon>
        <taxon>Ecdysozoa</taxon>
        <taxon>Arthropoda</taxon>
        <taxon>Hexapoda</taxon>
        <taxon>Insecta</taxon>
        <taxon>Pterygota</taxon>
        <taxon>Neoptera</taxon>
        <taxon>Paraneoptera</taxon>
        <taxon>Hemiptera</taxon>
        <taxon>Heteroptera</taxon>
        <taxon>Panheteroptera</taxon>
        <taxon>Cimicomorpha</taxon>
        <taxon>Miridae</taxon>
        <taxon>Dicyphina</taxon>
        <taxon>Nesidiocoris</taxon>
    </lineage>
</organism>
<protein>
    <submittedName>
        <fullName evidence="1">Uncharacterized protein</fullName>
    </submittedName>
</protein>
<sequence length="98" mass="11129">MSESSDEEEWPVSAEWLGRVLSEYHGADVTVDEYRLAQKESALSDILSVVVKYKPGGSGGEEPVTRALVLKLLPRDPFSRFFVTEAQFDLREIKFYTK</sequence>
<dbReference type="Proteomes" id="UP000479000">
    <property type="component" value="Unassembled WGS sequence"/>
</dbReference>